<evidence type="ECO:0000259" key="5">
    <source>
        <dbReference type="SMART" id="SM00922"/>
    </source>
</evidence>
<dbReference type="FunFam" id="3.20.20.120:FF:000005">
    <property type="entry name" value="Putative L-rhamnonate dehydratase"/>
    <property type="match status" value="1"/>
</dbReference>
<dbReference type="PANTHER" id="PTHR13794">
    <property type="entry name" value="ENOLASE SUPERFAMILY, MANDELATE RACEMASE"/>
    <property type="match status" value="1"/>
</dbReference>
<accession>A0A1G7YLV5</accession>
<evidence type="ECO:0000256" key="2">
    <source>
        <dbReference type="ARBA" id="ARBA00010339"/>
    </source>
</evidence>
<dbReference type="InterPro" id="IPR036849">
    <property type="entry name" value="Enolase-like_C_sf"/>
</dbReference>
<comment type="cofactor">
    <cofactor evidence="1">
        <name>Mg(2+)</name>
        <dbReference type="ChEBI" id="CHEBI:18420"/>
    </cofactor>
</comment>
<evidence type="ECO:0000256" key="1">
    <source>
        <dbReference type="ARBA" id="ARBA00001946"/>
    </source>
</evidence>
<dbReference type="AlphaFoldDB" id="A0A1G7YLV5"/>
<dbReference type="GO" id="GO:0016836">
    <property type="term" value="F:hydro-lyase activity"/>
    <property type="evidence" value="ECO:0007669"/>
    <property type="project" value="TreeGrafter"/>
</dbReference>
<dbReference type="Gene3D" id="3.30.390.10">
    <property type="entry name" value="Enolase-like, N-terminal domain"/>
    <property type="match status" value="1"/>
</dbReference>
<evidence type="ECO:0000313" key="7">
    <source>
        <dbReference type="Proteomes" id="UP000199009"/>
    </source>
</evidence>
<dbReference type="SUPFAM" id="SSF54826">
    <property type="entry name" value="Enolase N-terminal domain-like"/>
    <property type="match status" value="1"/>
</dbReference>
<dbReference type="Gene3D" id="3.20.20.120">
    <property type="entry name" value="Enolase-like C-terminal domain"/>
    <property type="match status" value="1"/>
</dbReference>
<dbReference type="InterPro" id="IPR046945">
    <property type="entry name" value="RHMD-like"/>
</dbReference>
<evidence type="ECO:0000256" key="4">
    <source>
        <dbReference type="ARBA" id="ARBA00022842"/>
    </source>
</evidence>
<dbReference type="SMART" id="SM00922">
    <property type="entry name" value="MR_MLE"/>
    <property type="match status" value="1"/>
</dbReference>
<dbReference type="EMBL" id="LT629692">
    <property type="protein sequence ID" value="SDG97508.1"/>
    <property type="molecule type" value="Genomic_DNA"/>
</dbReference>
<dbReference type="Proteomes" id="UP000199009">
    <property type="component" value="Chromosome I"/>
</dbReference>
<dbReference type="InterPro" id="IPR013341">
    <property type="entry name" value="Mandelate_racemase_N_dom"/>
</dbReference>
<gene>
    <name evidence="6" type="ORF">SAMN04489810_1799</name>
</gene>
<dbReference type="STRING" id="370764.SAMN04489810_1799"/>
<evidence type="ECO:0000313" key="6">
    <source>
        <dbReference type="EMBL" id="SDG97508.1"/>
    </source>
</evidence>
<keyword evidence="3" id="KW-0479">Metal-binding</keyword>
<dbReference type="SFLD" id="SFLDS00001">
    <property type="entry name" value="Enolase"/>
    <property type="match status" value="1"/>
</dbReference>
<keyword evidence="4" id="KW-0460">Magnesium</keyword>
<dbReference type="Pfam" id="PF02746">
    <property type="entry name" value="MR_MLE_N"/>
    <property type="match status" value="1"/>
</dbReference>
<dbReference type="Pfam" id="PF13378">
    <property type="entry name" value="MR_MLE_C"/>
    <property type="match status" value="1"/>
</dbReference>
<proteinExistence type="inferred from homology"/>
<sequence>MPATVDFLDSDRIVSVRAYVVPGNVQPPAVPDPSLVSEEVYNWQRQKVANPMTKYPEFRDNRTAAIGRNAGGTVIVQVESASGVVGIGTTNGGVVSASIVELHLADVVEGESPYAHERIWDRMFRSTLAYGRKGVVLHAISAVDLAVWDLHGKLTQTPVWSLLGGRTLDAIEVYATGPSAAAIQNLGFWGAKLPLTWGPSEGVDGFRRNIARAEAARAAVGPDYPLFYDCWMALDVDYAARLAAELEPLGFLWIEEPLLPDDYAGHSELRRRMPSTMMLNTGEHEYTAFGHKLLCEAGVDILQPDPNWCGGITELRRIASIAVAFGKRIIPHVGGQYAYHFLASFPQTFVAEFPVMTDDCTEIRTFHTPLLLGEALPVDGRIVLDDSPGFGLMLSEDANLVRPMTRETLAAFA</sequence>
<protein>
    <submittedName>
        <fullName evidence="6">L-rhamnonate dehydratase</fullName>
    </submittedName>
</protein>
<dbReference type="NCBIfam" id="NF011968">
    <property type="entry name" value="PRK15440.1"/>
    <property type="match status" value="1"/>
</dbReference>
<dbReference type="InterPro" id="IPR029065">
    <property type="entry name" value="Enolase_C-like"/>
</dbReference>
<dbReference type="InterPro" id="IPR029017">
    <property type="entry name" value="Enolase-like_N"/>
</dbReference>
<keyword evidence="7" id="KW-1185">Reference proteome</keyword>
<feature type="domain" description="Mandelate racemase/muconate lactonizing enzyme C-terminal" evidence="5">
    <location>
        <begin position="173"/>
        <end position="274"/>
    </location>
</feature>
<dbReference type="SUPFAM" id="SSF51604">
    <property type="entry name" value="Enolase C-terminal domain-like"/>
    <property type="match status" value="1"/>
</dbReference>
<dbReference type="InterPro" id="IPR013342">
    <property type="entry name" value="Mandelate_racemase_C"/>
</dbReference>
<dbReference type="PANTHER" id="PTHR13794:SF58">
    <property type="entry name" value="MITOCHONDRIAL ENOLASE SUPERFAMILY MEMBER 1"/>
    <property type="match status" value="1"/>
</dbReference>
<dbReference type="GO" id="GO:0016052">
    <property type="term" value="P:carbohydrate catabolic process"/>
    <property type="evidence" value="ECO:0007669"/>
    <property type="project" value="TreeGrafter"/>
</dbReference>
<organism evidence="6 7">
    <name type="scientific">Microbacterium pygmaeum</name>
    <dbReference type="NCBI Taxonomy" id="370764"/>
    <lineage>
        <taxon>Bacteria</taxon>
        <taxon>Bacillati</taxon>
        <taxon>Actinomycetota</taxon>
        <taxon>Actinomycetes</taxon>
        <taxon>Micrococcales</taxon>
        <taxon>Microbacteriaceae</taxon>
        <taxon>Microbacterium</taxon>
    </lineage>
</organism>
<name>A0A1G7YLV5_9MICO</name>
<evidence type="ECO:0000256" key="3">
    <source>
        <dbReference type="ARBA" id="ARBA00022723"/>
    </source>
</evidence>
<dbReference type="SFLD" id="SFLDG00179">
    <property type="entry name" value="mandelate_racemase"/>
    <property type="match status" value="1"/>
</dbReference>
<reference evidence="6 7" key="1">
    <citation type="submission" date="2016-10" db="EMBL/GenBank/DDBJ databases">
        <authorList>
            <person name="de Groot N.N."/>
        </authorList>
    </citation>
    <scope>NUCLEOTIDE SEQUENCE [LARGE SCALE GENOMIC DNA]</scope>
    <source>
        <strain evidence="6 7">DSM 23142</strain>
    </source>
</reference>
<comment type="similarity">
    <text evidence="2">Belongs to the mandelate racemase/muconate lactonizing enzyme family. GalD subfamily.</text>
</comment>
<dbReference type="GO" id="GO:0000287">
    <property type="term" value="F:magnesium ion binding"/>
    <property type="evidence" value="ECO:0007669"/>
    <property type="project" value="TreeGrafter"/>
</dbReference>